<dbReference type="PIR" id="T47520">
    <property type="entry name" value="T47520"/>
</dbReference>
<reference key="1">
    <citation type="journal article" date="2000" name="Nature">
        <title>Sequence and analysis of chromosome 3 of the plant Arabidopsis thaliana.</title>
        <authorList>
            <consortium name="European Union Chromosome 3 Arabidopsis Sequencing Consortium"/>
            <consortium name="Institute for Genomic Research"/>
            <consortium name="Kazusa DNA Research Institute"/>
            <person name="Salanoubat M."/>
            <person name="Lemcke K."/>
            <person name="Rieger M."/>
            <person name="Ansorge W."/>
            <person name="Unseld M."/>
            <person name="Fartmann B."/>
            <person name="Valle G."/>
            <person name="Blocker H."/>
            <person name="Perez-Alonso M."/>
            <person name="Obermaier B."/>
            <person name="Delseny M."/>
            <person name="Boutry M."/>
            <person name="Grivell L.A."/>
            <person name="Mache R."/>
            <person name="Puigdomenech P."/>
            <person name="De Simone V."/>
            <person name="Choisne N."/>
            <person name="Artiguenave F."/>
            <person name="Robert C."/>
            <person name="Brottier P."/>
            <person name="Wincker P."/>
            <person name="Cattolico L."/>
            <person name="Weissenbach J."/>
            <person name="Saurin W."/>
            <person name="Quetier F."/>
            <person name="Schafer M."/>
            <person name="Muller-Auer S."/>
            <person name="Gabel C."/>
            <person name="Fuchs M."/>
            <person name="Benes V."/>
            <person name="Wurmbach E."/>
            <person name="Drzonek H."/>
            <person name="Erfle H."/>
            <person name="Jordan N."/>
            <person name="Bangert S."/>
            <person name="Wiedelmann R."/>
            <person name="Kranz H."/>
            <person name="Voss H."/>
            <person name="Holland R."/>
            <person name="Brandt P."/>
            <person name="Nyakatura G."/>
            <person name="Vezzi A."/>
            <person name="D'Angelo M."/>
            <person name="Pallavicini A."/>
            <person name="Toppo S."/>
            <person name="Simionati B."/>
            <person name="Conrad A."/>
            <person name="Hornischer K."/>
            <person name="Kauer G."/>
            <person name="Lohnert T.H."/>
            <person name="Nordsiek G."/>
            <person name="Reichelt J."/>
            <person name="Scharfe M."/>
            <person name="Schon O."/>
            <person name="Bargues M."/>
            <person name="Terol J."/>
            <person name="Climent J."/>
            <person name="Navarro P."/>
            <person name="Collado C."/>
            <person name="Perez-Perez A."/>
            <person name="Ottenwalder B."/>
            <person name="Duchemin D."/>
            <person name="Cooke R."/>
            <person name="Laudie M."/>
            <person name="Berger-Llauro C."/>
            <person name="Purnelle B."/>
            <person name="Masuy D."/>
            <person name="de Haan M."/>
            <person name="Maarse A.C."/>
            <person name="Alcaraz J.P."/>
            <person name="Cottet A."/>
            <person name="Casacuberta E."/>
            <person name="Monfort A."/>
            <person name="Argiriou A."/>
            <person name="flores M."/>
            <person name="Liguori R."/>
            <person name="Vitale D."/>
            <person name="Mannhaupt G."/>
            <person name="Haase D."/>
            <person name="Schoof H."/>
            <person name="Rudd S."/>
            <person name="Zaccaria P."/>
            <person name="Mewes H.W."/>
            <person name="Mayer K.F."/>
            <person name="Kaul S."/>
            <person name="Town C.D."/>
            <person name="Koo H.L."/>
            <person name="Tallon L.J."/>
            <person name="Jenkins J."/>
            <person name="Rooney T."/>
            <person name="Rizzo M."/>
            <person name="Walts A."/>
            <person name="Utterback T."/>
            <person name="Fujii C.Y."/>
            <person name="Shea T.P."/>
            <person name="Creasy T.H."/>
            <person name="Haas B."/>
            <person name="Maiti R."/>
            <person name="Wu D."/>
            <person name="Peterson J."/>
            <person name="Van Aken S."/>
            <person name="Pai G."/>
            <person name="Militscher J."/>
            <person name="Sellers P."/>
            <person name="Gill J.E."/>
            <person name="Feldblyum T.V."/>
            <person name="Preuss D."/>
            <person name="Lin X."/>
            <person name="Nierman W.C."/>
            <person name="Salzberg S.L."/>
            <person name="White O."/>
            <person name="Venter J.C."/>
            <person name="Fraser C.M."/>
            <person name="Kaneko T."/>
            <person name="Nakamura Y."/>
            <person name="Sato S."/>
            <person name="Kato T."/>
            <person name="Asamizu E."/>
            <person name="Sasamoto S."/>
            <person name="Kimura T."/>
            <person name="Idesawa K."/>
            <person name="Kawashima K."/>
            <person name="Kishida Y."/>
            <person name="Kiyokawa C."/>
            <person name="Kohara M."/>
            <person name="Matsumoto M."/>
            <person name="Matsuno A."/>
            <person name="Muraki A."/>
            <person name="Nakayama S."/>
            <person name="Nakazaki N."/>
            <person name="Shinpo S."/>
            <person name="Takeuchi C."/>
            <person name="Wada T."/>
            <person name="Watanabe A."/>
            <person name="Yamada M."/>
            <person name="Yasuda M."/>
            <person name="Tabata S."/>
        </authorList>
    </citation>
    <scope>NUCLEOTIDE SEQUENCE [LARGE SCALE GENOMIC DNA]</scope>
    <source>
        <strain>cv. Columbia</strain>
    </source>
</reference>
<gene>
    <name evidence="1" type="primary">F16L2_10</name>
</gene>
<dbReference type="InterPro" id="IPR006476">
    <property type="entry name" value="CHP01589_pln"/>
</dbReference>
<name>Q9LZV0_ARATH</name>
<sequence>MTIYLYFSLKSLREKSLPIHNSLKKLRKTNKYIRKLRRVFLCNRYIFLTLKYYKTNKENCYINEILASYKYPFNLITDSLIFHSSKRLVSSSCFCQVPSKAMDEPSRHNYLCSISHNVSETIDKVKNLIETCIYKYMSLEETVTYLEDNHNISHHLTITIWEQLQKESPEFFKKYYFHFSLMVENGDLDIGTAPFKNFLGQDPEGAHLLVKLANTPSDRSEMSPSSLATLALDDTPGLTVNQLPIPNGQQNHLHQNQWSTPNHQACTLGAPTVQPAANDQTFFSIGTNLGAPTVPPGANDHWFPYSDPACTNLGAPAVPPEANSQWLPYTDHAYNYPVVYSTGAPAATAQWPTSNDFLPIDTGAPTFAKVPTAAFDHFANGFGEDINNSSPNFQPMDPSTAKLLTQLDHLQQDPYGQYQLPLQVLKKPSLEELRKLPYEVDNVLRYDGNNNGLQGELMKPEKPPQDLYGQCQPQPQIQQNLQYEANNNGLQYDEHNNWLQGVLTQPEKPLQDLYGECQQNLSVEDLLTLVYEANNNELLGVIPQQHRYHQEKETMQTQGDPLN</sequence>
<reference evidence="1" key="2">
    <citation type="submission" date="2000-03" db="EMBL/GenBank/DDBJ databases">
        <authorList>
            <person name="Jordan N."/>
            <person name="Bangert S."/>
            <person name="Wiedelmann R."/>
            <person name="Voss H."/>
            <person name="Unseld M."/>
            <person name="Mewes H.W."/>
            <person name="Rudd S."/>
            <person name="Lemcke K."/>
            <person name="Mayer K.F.X."/>
            <person name="Quetier F."/>
            <person name="Salanoubat M."/>
        </authorList>
    </citation>
    <scope>NUCLEOTIDE SEQUENCE</scope>
</reference>
<accession>Q9LZV0</accession>
<dbReference type="PANTHER" id="PTHR31871">
    <property type="entry name" value="OS02G0137100 PROTEIN"/>
    <property type="match status" value="1"/>
</dbReference>
<dbReference type="PANTHER" id="PTHR31871:SF42">
    <property type="entry name" value="LOB DOMAIN-CONTAINING PROTEIN"/>
    <property type="match status" value="1"/>
</dbReference>
<reference evidence="1" key="3">
    <citation type="submission" date="2000-04" db="EMBL/GenBank/DDBJ databases">
        <authorList>
            <person name="EU Arabidopsis sequencing project"/>
        </authorList>
    </citation>
    <scope>NUCLEOTIDE SEQUENCE</scope>
</reference>
<dbReference type="NCBIfam" id="TIGR01589">
    <property type="entry name" value="A_thal_3526"/>
    <property type="match status" value="1"/>
</dbReference>
<evidence type="ECO:0000313" key="1">
    <source>
        <dbReference type="EMBL" id="CAB82804.1"/>
    </source>
</evidence>
<organism evidence="1">
    <name type="scientific">Arabidopsis thaliana</name>
    <name type="common">Mouse-ear cress</name>
    <dbReference type="NCBI Taxonomy" id="3702"/>
    <lineage>
        <taxon>Eukaryota</taxon>
        <taxon>Viridiplantae</taxon>
        <taxon>Streptophyta</taxon>
        <taxon>Embryophyta</taxon>
        <taxon>Tracheophyta</taxon>
        <taxon>Spermatophyta</taxon>
        <taxon>Magnoliopsida</taxon>
        <taxon>eudicotyledons</taxon>
        <taxon>Gunneridae</taxon>
        <taxon>Pentapetalae</taxon>
        <taxon>rosids</taxon>
        <taxon>malvids</taxon>
        <taxon>Brassicales</taxon>
        <taxon>Brassicaceae</taxon>
        <taxon>Camelineae</taxon>
        <taxon>Arabidopsis</taxon>
    </lineage>
</organism>
<proteinExistence type="predicted"/>
<dbReference type="PhylomeDB" id="Q9LZV0"/>
<dbReference type="ExpressionAtlas" id="Q9LZV0">
    <property type="expression patterns" value="baseline and differential"/>
</dbReference>
<dbReference type="AlphaFoldDB" id="Q9LZV0"/>
<dbReference type="EMBL" id="AL162459">
    <property type="protein sequence ID" value="CAB82804.1"/>
    <property type="molecule type" value="Genomic_DNA"/>
</dbReference>
<dbReference type="Pfam" id="PF09713">
    <property type="entry name" value="A_thal_3526"/>
    <property type="match status" value="1"/>
</dbReference>
<protein>
    <submittedName>
        <fullName evidence="1">Uncharacterized protein F16L2_10</fullName>
    </submittedName>
</protein>